<organism evidence="1 2">
    <name type="scientific">Porites lobata</name>
    <dbReference type="NCBI Taxonomy" id="104759"/>
    <lineage>
        <taxon>Eukaryota</taxon>
        <taxon>Metazoa</taxon>
        <taxon>Cnidaria</taxon>
        <taxon>Anthozoa</taxon>
        <taxon>Hexacorallia</taxon>
        <taxon>Scleractinia</taxon>
        <taxon>Fungiina</taxon>
        <taxon>Poritidae</taxon>
        <taxon>Porites</taxon>
    </lineage>
</organism>
<gene>
    <name evidence="1" type="ORF">PLOB_00014596</name>
</gene>
<accession>A0ABN8R7I7</accession>
<keyword evidence="2" id="KW-1185">Reference proteome</keyword>
<proteinExistence type="predicted"/>
<feature type="non-terminal residue" evidence="1">
    <location>
        <position position="205"/>
    </location>
</feature>
<protein>
    <recommendedName>
        <fullName evidence="3">RING-type domain-containing protein</fullName>
    </recommendedName>
</protein>
<sequence>MSCVYEVKNKDQLCCGRAIAVMREYAKHKTGEAYKNAPKVIQLVKTYYEDDQGETQAHCDGLYSVASIMNRCKFCRYCCKRYDHEDANHHNCLHRNCPSCMRRRNDDFQGCPDYTGWINPTITCAKCNRQFFGEDCYQAHLLQLKQEETTMEREMRKQVEMENDIEIWPKETFKSVCEMYCKCKTCLVSFKNKEGVKNKCGHGQC</sequence>
<reference evidence="1 2" key="1">
    <citation type="submission" date="2022-05" db="EMBL/GenBank/DDBJ databases">
        <authorList>
            <consortium name="Genoscope - CEA"/>
            <person name="William W."/>
        </authorList>
    </citation>
    <scope>NUCLEOTIDE SEQUENCE [LARGE SCALE GENOMIC DNA]</scope>
</reference>
<dbReference type="EMBL" id="CALNXK010000187">
    <property type="protein sequence ID" value="CAH3174060.1"/>
    <property type="molecule type" value="Genomic_DNA"/>
</dbReference>
<dbReference type="Proteomes" id="UP001159405">
    <property type="component" value="Unassembled WGS sequence"/>
</dbReference>
<evidence type="ECO:0000313" key="1">
    <source>
        <dbReference type="EMBL" id="CAH3174060.1"/>
    </source>
</evidence>
<comment type="caution">
    <text evidence="1">The sequence shown here is derived from an EMBL/GenBank/DDBJ whole genome shotgun (WGS) entry which is preliminary data.</text>
</comment>
<evidence type="ECO:0008006" key="3">
    <source>
        <dbReference type="Google" id="ProtNLM"/>
    </source>
</evidence>
<evidence type="ECO:0000313" key="2">
    <source>
        <dbReference type="Proteomes" id="UP001159405"/>
    </source>
</evidence>
<name>A0ABN8R7I7_9CNID</name>